<evidence type="ECO:0000313" key="7">
    <source>
        <dbReference type="EMBL" id="CAH0374011.1"/>
    </source>
</evidence>
<dbReference type="PROSITE" id="PS50865">
    <property type="entry name" value="ZF_MYND_2"/>
    <property type="match status" value="1"/>
</dbReference>
<protein>
    <recommendedName>
        <fullName evidence="5">MYND-type domain-containing protein</fullName>
    </recommendedName>
</protein>
<sequence length="279" mass="30371">MEQQPTVNIAGIEVPIRGLPEKDPVQGTSKKPPPKKEVLFCGYCEQACRRVLRCSKCKSVAYCGVDCQRKAWPNHKKRCAPPRRTKSLCACCGALSEVANCDALVAVGSSTPCRVCGETGTGDPIQEHQRLRELLKKKPTGPHASLARALVGKYALDRYREKPEREDDDPERLLALETLTLSARAGVAAAAAALGQLHYYDALDAQEAFDVLCKASGNEAGVAPRIPDHLNLARGWYKEALESRGEYRLSDAERDRVLRLPHVQNIVGVGQGTVAVSTS</sequence>
<evidence type="ECO:0000256" key="3">
    <source>
        <dbReference type="ARBA" id="ARBA00022833"/>
    </source>
</evidence>
<keyword evidence="1" id="KW-0479">Metal-binding</keyword>
<dbReference type="AlphaFoldDB" id="A0A7S4A1M0"/>
<dbReference type="GO" id="GO:0008270">
    <property type="term" value="F:zinc ion binding"/>
    <property type="evidence" value="ECO:0007669"/>
    <property type="project" value="UniProtKB-KW"/>
</dbReference>
<evidence type="ECO:0000256" key="1">
    <source>
        <dbReference type="ARBA" id="ARBA00022723"/>
    </source>
</evidence>
<evidence type="ECO:0000256" key="2">
    <source>
        <dbReference type="ARBA" id="ARBA00022771"/>
    </source>
</evidence>
<accession>A0A7S4A1M0</accession>
<dbReference type="Proteomes" id="UP000789595">
    <property type="component" value="Unassembled WGS sequence"/>
</dbReference>
<evidence type="ECO:0000313" key="8">
    <source>
        <dbReference type="Proteomes" id="UP000789595"/>
    </source>
</evidence>
<evidence type="ECO:0000313" key="6">
    <source>
        <dbReference type="EMBL" id="CAE0700910.1"/>
    </source>
</evidence>
<organism evidence="6">
    <name type="scientific">Pelagomonas calceolata</name>
    <dbReference type="NCBI Taxonomy" id="35677"/>
    <lineage>
        <taxon>Eukaryota</taxon>
        <taxon>Sar</taxon>
        <taxon>Stramenopiles</taxon>
        <taxon>Ochrophyta</taxon>
        <taxon>Pelagophyceae</taxon>
        <taxon>Pelagomonadales</taxon>
        <taxon>Pelagomonadaceae</taxon>
        <taxon>Pelagomonas</taxon>
    </lineage>
</organism>
<keyword evidence="8" id="KW-1185">Reference proteome</keyword>
<dbReference type="EMBL" id="HBIW01018980">
    <property type="protein sequence ID" value="CAE0700910.1"/>
    <property type="molecule type" value="Transcribed_RNA"/>
</dbReference>
<evidence type="ECO:0000256" key="4">
    <source>
        <dbReference type="PROSITE-ProRule" id="PRU00134"/>
    </source>
</evidence>
<dbReference type="Pfam" id="PF01753">
    <property type="entry name" value="zf-MYND"/>
    <property type="match status" value="1"/>
</dbReference>
<name>A0A7S4A1M0_9STRA</name>
<dbReference type="SUPFAM" id="SSF144232">
    <property type="entry name" value="HIT/MYND zinc finger-like"/>
    <property type="match status" value="1"/>
</dbReference>
<reference evidence="7" key="2">
    <citation type="submission" date="2021-11" db="EMBL/GenBank/DDBJ databases">
        <authorList>
            <consortium name="Genoscope - CEA"/>
            <person name="William W."/>
        </authorList>
    </citation>
    <scope>NUCLEOTIDE SEQUENCE</scope>
</reference>
<dbReference type="InterPro" id="IPR002893">
    <property type="entry name" value="Znf_MYND"/>
</dbReference>
<keyword evidence="3" id="KW-0862">Zinc</keyword>
<dbReference type="PROSITE" id="PS01360">
    <property type="entry name" value="ZF_MYND_1"/>
    <property type="match status" value="1"/>
</dbReference>
<dbReference type="OrthoDB" id="193263at2759"/>
<evidence type="ECO:0000259" key="5">
    <source>
        <dbReference type="PROSITE" id="PS50865"/>
    </source>
</evidence>
<dbReference type="Gene3D" id="6.10.140.2220">
    <property type="match status" value="1"/>
</dbReference>
<gene>
    <name evidence="6" type="ORF">PCAL00307_LOCUS16346</name>
    <name evidence="7" type="ORF">PECAL_4P12660</name>
</gene>
<reference evidence="6" key="1">
    <citation type="submission" date="2021-01" db="EMBL/GenBank/DDBJ databases">
        <authorList>
            <person name="Corre E."/>
            <person name="Pelletier E."/>
            <person name="Niang G."/>
            <person name="Scheremetjew M."/>
            <person name="Finn R."/>
            <person name="Kale V."/>
            <person name="Holt S."/>
            <person name="Cochrane G."/>
            <person name="Meng A."/>
            <person name="Brown T."/>
            <person name="Cohen L."/>
        </authorList>
    </citation>
    <scope>NUCLEOTIDE SEQUENCE</scope>
    <source>
        <strain evidence="6">CCMP1756</strain>
    </source>
</reference>
<proteinExistence type="predicted"/>
<keyword evidence="2 4" id="KW-0863">Zinc-finger</keyword>
<dbReference type="EMBL" id="CAKKNE010000004">
    <property type="protein sequence ID" value="CAH0374011.1"/>
    <property type="molecule type" value="Genomic_DNA"/>
</dbReference>
<feature type="domain" description="MYND-type" evidence="5">
    <location>
        <begin position="41"/>
        <end position="79"/>
    </location>
</feature>